<gene>
    <name evidence="1" type="ORF">NC658_30190</name>
</gene>
<protein>
    <submittedName>
        <fullName evidence="1">Uncharacterized protein</fullName>
    </submittedName>
</protein>
<sequence length="234" mass="26185">MVHQVILGRRISSIHPEDVTNHTELRQALEGLVHRKELTLRQIEKIAEQRNAKLRRSTLSDSLSGRQNFSRASVKELVLSCGEAQSLVQAWDEAWHRAESDRRGRQGHLGEFSKLPGEVRQYVELGVEEIFSVCERYGVSSADIDMYMRRRAELRRRREGRSYWLNAPEAWKASVSRPCGDVSGEIEIAIRNVLIENLGAPVSGALLAGLAKAVLETLRQDGTGGDSGESKALE</sequence>
<dbReference type="Proteomes" id="UP001523263">
    <property type="component" value="Unassembled WGS sequence"/>
</dbReference>
<organism evidence="1 2">
    <name type="scientific">Streptomyces griseoincarnatus</name>
    <dbReference type="NCBI Taxonomy" id="29305"/>
    <lineage>
        <taxon>Bacteria</taxon>
        <taxon>Bacillati</taxon>
        <taxon>Actinomycetota</taxon>
        <taxon>Actinomycetes</taxon>
        <taxon>Kitasatosporales</taxon>
        <taxon>Streptomycetaceae</taxon>
        <taxon>Streptomyces</taxon>
        <taxon>Streptomyces griseoincarnatus group</taxon>
    </lineage>
</organism>
<keyword evidence="2" id="KW-1185">Reference proteome</keyword>
<comment type="caution">
    <text evidence="1">The sequence shown here is derived from an EMBL/GenBank/DDBJ whole genome shotgun (WGS) entry which is preliminary data.</text>
</comment>
<accession>A0ABT0W3Z5</accession>
<reference evidence="1 2" key="1">
    <citation type="submission" date="2022-06" db="EMBL/GenBank/DDBJ databases">
        <title>Whole genome sequence of Streptomyces griseoincarnatus RB7AG.</title>
        <authorList>
            <person name="Ray L."/>
            <person name="Behera S."/>
            <person name="Panda A.N."/>
        </authorList>
    </citation>
    <scope>NUCLEOTIDE SEQUENCE [LARGE SCALE GENOMIC DNA]</scope>
    <source>
        <strain evidence="1 2">RB7AG</strain>
    </source>
</reference>
<name>A0ABT0W3Z5_STRGI</name>
<proteinExistence type="predicted"/>
<dbReference type="RefSeq" id="WP_251099985.1">
    <property type="nucleotide sequence ID" value="NZ_JAMQBH010000022.1"/>
</dbReference>
<evidence type="ECO:0000313" key="1">
    <source>
        <dbReference type="EMBL" id="MCM2517480.1"/>
    </source>
</evidence>
<dbReference type="EMBL" id="JAMQBH010000022">
    <property type="protein sequence ID" value="MCM2517480.1"/>
    <property type="molecule type" value="Genomic_DNA"/>
</dbReference>
<evidence type="ECO:0000313" key="2">
    <source>
        <dbReference type="Proteomes" id="UP001523263"/>
    </source>
</evidence>